<feature type="repeat" description="WD" evidence="5">
    <location>
        <begin position="134"/>
        <end position="176"/>
    </location>
</feature>
<evidence type="ECO:0000313" key="8">
    <source>
        <dbReference type="Proteomes" id="UP000054558"/>
    </source>
</evidence>
<keyword evidence="4" id="KW-0234">DNA repair</keyword>
<feature type="repeat" description="WD" evidence="5">
    <location>
        <begin position="221"/>
        <end position="263"/>
    </location>
</feature>
<accession>A0A1Y1IA25</accession>
<feature type="repeat" description="WD" evidence="5">
    <location>
        <begin position="321"/>
        <end position="362"/>
    </location>
</feature>
<dbReference type="OrthoDB" id="361494at2759"/>
<dbReference type="PROSITE" id="PS50294">
    <property type="entry name" value="WD_REPEATS_REGION"/>
    <property type="match status" value="4"/>
</dbReference>
<dbReference type="EMBL" id="DF237189">
    <property type="protein sequence ID" value="GAQ85546.1"/>
    <property type="molecule type" value="Genomic_DNA"/>
</dbReference>
<dbReference type="GO" id="GO:0043161">
    <property type="term" value="P:proteasome-mediated ubiquitin-dependent protein catabolic process"/>
    <property type="evidence" value="ECO:0000318"/>
    <property type="project" value="GO_Central"/>
</dbReference>
<feature type="region of interest" description="Disordered" evidence="6">
    <location>
        <begin position="447"/>
        <end position="470"/>
    </location>
</feature>
<dbReference type="InterPro" id="IPR001680">
    <property type="entry name" value="WD40_rpt"/>
</dbReference>
<dbReference type="Pfam" id="PF00400">
    <property type="entry name" value="WD40"/>
    <property type="match status" value="5"/>
</dbReference>
<dbReference type="Gene3D" id="2.130.10.10">
    <property type="entry name" value="YVTN repeat-like/Quinoprotein amine dehydrogenase"/>
    <property type="match status" value="1"/>
</dbReference>
<dbReference type="InterPro" id="IPR020472">
    <property type="entry name" value="WD40_PAC1"/>
</dbReference>
<organism evidence="7 8">
    <name type="scientific">Klebsormidium nitens</name>
    <name type="common">Green alga</name>
    <name type="synonym">Ulothrix nitens</name>
    <dbReference type="NCBI Taxonomy" id="105231"/>
    <lineage>
        <taxon>Eukaryota</taxon>
        <taxon>Viridiplantae</taxon>
        <taxon>Streptophyta</taxon>
        <taxon>Klebsormidiophyceae</taxon>
        <taxon>Klebsormidiales</taxon>
        <taxon>Klebsormidiaceae</taxon>
        <taxon>Klebsormidium</taxon>
    </lineage>
</organism>
<dbReference type="SMART" id="SM00320">
    <property type="entry name" value="WD40"/>
    <property type="match status" value="6"/>
</dbReference>
<keyword evidence="8" id="KW-1185">Reference proteome</keyword>
<dbReference type="SUPFAM" id="SSF50978">
    <property type="entry name" value="WD40 repeat-like"/>
    <property type="match status" value="1"/>
</dbReference>
<dbReference type="STRING" id="105231.A0A1Y1IA25"/>
<keyword evidence="2" id="KW-0677">Repeat</keyword>
<evidence type="ECO:0000313" key="7">
    <source>
        <dbReference type="EMBL" id="GAQ85546.1"/>
    </source>
</evidence>
<keyword evidence="1 5" id="KW-0853">WD repeat</keyword>
<evidence type="ECO:0000256" key="4">
    <source>
        <dbReference type="ARBA" id="ARBA00023204"/>
    </source>
</evidence>
<dbReference type="InterPro" id="IPR019775">
    <property type="entry name" value="WD40_repeat_CS"/>
</dbReference>
<dbReference type="PROSITE" id="PS00678">
    <property type="entry name" value="WD_REPEATS_1"/>
    <property type="match status" value="2"/>
</dbReference>
<dbReference type="PANTHER" id="PTHR46202">
    <property type="entry name" value="DNA EXCISION REPAIR PROTEIN ERCC-8"/>
    <property type="match status" value="1"/>
</dbReference>
<dbReference type="Proteomes" id="UP000054558">
    <property type="component" value="Unassembled WGS sequence"/>
</dbReference>
<dbReference type="InterPro" id="IPR036322">
    <property type="entry name" value="WD40_repeat_dom_sf"/>
</dbReference>
<feature type="repeat" description="WD" evidence="5">
    <location>
        <begin position="408"/>
        <end position="440"/>
    </location>
</feature>
<evidence type="ECO:0000256" key="5">
    <source>
        <dbReference type="PROSITE-ProRule" id="PRU00221"/>
    </source>
</evidence>
<evidence type="ECO:0000256" key="2">
    <source>
        <dbReference type="ARBA" id="ARBA00022737"/>
    </source>
</evidence>
<dbReference type="PANTHER" id="PTHR46202:SF1">
    <property type="entry name" value="DNA EXCISION REPAIR PROTEIN ERCC-8"/>
    <property type="match status" value="1"/>
</dbReference>
<dbReference type="PRINTS" id="PR00320">
    <property type="entry name" value="GPROTEINBRPT"/>
</dbReference>
<proteinExistence type="predicted"/>
<dbReference type="GO" id="GO:0006283">
    <property type="term" value="P:transcription-coupled nucleotide-excision repair"/>
    <property type="evidence" value="ECO:0000318"/>
    <property type="project" value="GO_Central"/>
</dbReference>
<feature type="compositionally biased region" description="Basic and acidic residues" evidence="6">
    <location>
        <begin position="461"/>
        <end position="470"/>
    </location>
</feature>
<dbReference type="PROSITE" id="PS50082">
    <property type="entry name" value="WD_REPEATS_2"/>
    <property type="match status" value="4"/>
</dbReference>
<evidence type="ECO:0000256" key="6">
    <source>
        <dbReference type="SAM" id="MobiDB-lite"/>
    </source>
</evidence>
<dbReference type="GO" id="GO:0031464">
    <property type="term" value="C:Cul4A-RING E3 ubiquitin ligase complex"/>
    <property type="evidence" value="ECO:0000318"/>
    <property type="project" value="GO_Central"/>
</dbReference>
<dbReference type="GO" id="GO:0000209">
    <property type="term" value="P:protein polyubiquitination"/>
    <property type="evidence" value="ECO:0000318"/>
    <property type="project" value="GO_Central"/>
</dbReference>
<dbReference type="GO" id="GO:0000109">
    <property type="term" value="C:nucleotide-excision repair complex"/>
    <property type="evidence" value="ECO:0000318"/>
    <property type="project" value="GO_Central"/>
</dbReference>
<keyword evidence="3" id="KW-0227">DNA damage</keyword>
<dbReference type="CDD" id="cd00200">
    <property type="entry name" value="WD40"/>
    <property type="match status" value="1"/>
</dbReference>
<feature type="compositionally biased region" description="Acidic residues" evidence="6">
    <location>
        <begin position="451"/>
        <end position="460"/>
    </location>
</feature>
<dbReference type="InterPro" id="IPR015943">
    <property type="entry name" value="WD40/YVTN_repeat-like_dom_sf"/>
</dbReference>
<name>A0A1Y1IA25_KLENI</name>
<gene>
    <name evidence="7" type="ORF">KFL_002400220</name>
</gene>
<evidence type="ECO:0000256" key="3">
    <source>
        <dbReference type="ARBA" id="ARBA00022763"/>
    </source>
</evidence>
<dbReference type="AlphaFoldDB" id="A0A1Y1IA25"/>
<dbReference type="OMA" id="WIPAPRE"/>
<feature type="region of interest" description="Disordered" evidence="6">
    <location>
        <begin position="266"/>
        <end position="312"/>
    </location>
</feature>
<sequence length="470" mass="51769">MRAMCLVFWGGRNAKHPAFYYKVRFQAAQGALLKGPMWKHLQDRQTGSEKPQVTAARIAKSRLLALDLSTSKEISSGHRSGVTSLQVDNTEQRYLLSGASDGSLAVHDTQVPTKYEQDGTAVHERLFKIDKRTEGAHQYAVSSVSWYPIDTGLFVSGSFDDTVKCWDTNTLQVEMTFSLPAKVFAVAMSPVAVTHTLIAVGSGDTRVRLCDVSSGGFAHSLAGHRDAVWAVTWSLSSEFVLMTGGCDGAIRFWDIRRAGCFKVLDQHKTQMGRRPPPRPQDTRTDPPNALQQREGRGPKRRGAPDRPQLLHPGMASALDRTSAHDAPVTSLQGTPDGQYLFSTGADSRLRLWDIETGNNTLVNYRTTRGKANRGTQIAVSPDSSHVYQPSGSVIQAFDVWSGEPHATLRGHFEGVNCCTFQAHDQEMYSGGNDRQILVWEPPAPAKVLEDEHADQDNWSDDEGKLDYGFP</sequence>
<evidence type="ECO:0000256" key="1">
    <source>
        <dbReference type="ARBA" id="ARBA00022574"/>
    </source>
</evidence>
<dbReference type="InterPro" id="IPR042238">
    <property type="entry name" value="Rad28/ERCC8/Ckn1/ATCSA-1"/>
</dbReference>
<protein>
    <submittedName>
        <fullName evidence="7">Putative WD-40 repeat family protein</fullName>
    </submittedName>
</protein>
<reference evidence="7 8" key="1">
    <citation type="journal article" date="2014" name="Nat. Commun.">
        <title>Klebsormidium flaccidum genome reveals primary factors for plant terrestrial adaptation.</title>
        <authorList>
            <person name="Hori K."/>
            <person name="Maruyama F."/>
            <person name="Fujisawa T."/>
            <person name="Togashi T."/>
            <person name="Yamamoto N."/>
            <person name="Seo M."/>
            <person name="Sato S."/>
            <person name="Yamada T."/>
            <person name="Mori H."/>
            <person name="Tajima N."/>
            <person name="Moriyama T."/>
            <person name="Ikeuchi M."/>
            <person name="Watanabe M."/>
            <person name="Wada H."/>
            <person name="Kobayashi K."/>
            <person name="Saito M."/>
            <person name="Masuda T."/>
            <person name="Sasaki-Sekimoto Y."/>
            <person name="Mashiguchi K."/>
            <person name="Awai K."/>
            <person name="Shimojima M."/>
            <person name="Masuda S."/>
            <person name="Iwai M."/>
            <person name="Nobusawa T."/>
            <person name="Narise T."/>
            <person name="Kondo S."/>
            <person name="Saito H."/>
            <person name="Sato R."/>
            <person name="Murakawa M."/>
            <person name="Ihara Y."/>
            <person name="Oshima-Yamada Y."/>
            <person name="Ohtaka K."/>
            <person name="Satoh M."/>
            <person name="Sonobe K."/>
            <person name="Ishii M."/>
            <person name="Ohtani R."/>
            <person name="Kanamori-Sato M."/>
            <person name="Honoki R."/>
            <person name="Miyazaki D."/>
            <person name="Mochizuki H."/>
            <person name="Umetsu J."/>
            <person name="Higashi K."/>
            <person name="Shibata D."/>
            <person name="Kamiya Y."/>
            <person name="Sato N."/>
            <person name="Nakamura Y."/>
            <person name="Tabata S."/>
            <person name="Ida S."/>
            <person name="Kurokawa K."/>
            <person name="Ohta H."/>
        </authorList>
    </citation>
    <scope>NUCLEOTIDE SEQUENCE [LARGE SCALE GENOMIC DNA]</scope>
    <source>
        <strain evidence="7 8">NIES-2285</strain>
    </source>
</reference>